<dbReference type="Pfam" id="PF12146">
    <property type="entry name" value="Hydrolase_4"/>
    <property type="match status" value="1"/>
</dbReference>
<dbReference type="EMBL" id="OBKZ01000015">
    <property type="protein sequence ID" value="SOB52123.1"/>
    <property type="molecule type" value="Genomic_DNA"/>
</dbReference>
<feature type="site" description="Important for substrate specificity" evidence="3">
    <location>
        <position position="175"/>
    </location>
</feature>
<evidence type="ECO:0000313" key="5">
    <source>
        <dbReference type="EMBL" id="SOB52123.1"/>
    </source>
</evidence>
<dbReference type="GO" id="GO:0052689">
    <property type="term" value="F:carboxylic ester hydrolase activity"/>
    <property type="evidence" value="ECO:0007669"/>
    <property type="project" value="InterPro"/>
</dbReference>
<dbReference type="PIRSF" id="PIRSF017388">
    <property type="entry name" value="Esterase_lipase"/>
    <property type="match status" value="1"/>
</dbReference>
<protein>
    <submittedName>
        <fullName evidence="5">Esterase/lipase</fullName>
    </submittedName>
</protein>
<evidence type="ECO:0000259" key="4">
    <source>
        <dbReference type="Pfam" id="PF12146"/>
    </source>
</evidence>
<sequence length="292" mass="31631">MNAAVSLTGAIDLGEGDAGFVIGTGEVAVLLIHGLTGTPTELRRVAMGLAKEGCTVYVPTLAGHCGDNADLQATGWQDWYASARNTFVGIRQKHAQVFVGGLSMGAVMSMHLAAEHPGQVAGLLLYSTTLRYDGWNMPKAAVLTPLLMAIPFGVHLCRFNETPPYGIKDPRLRAIVERQMKAGESSHAGLLTMSGVSVRELHRLIAAVKRAMPKVMTPALVIHSREDDITSRWNADYVERRLGGPVTKVLLDNCYHMITVDLQYRRVIELSVDFVRNHSAVSEAAAPYAQQA</sequence>
<dbReference type="SUPFAM" id="SSF53474">
    <property type="entry name" value="alpha/beta-Hydrolases"/>
    <property type="match status" value="1"/>
</dbReference>
<feature type="active site" description="Nucleophile" evidence="2">
    <location>
        <position position="103"/>
    </location>
</feature>
<dbReference type="InterPro" id="IPR022742">
    <property type="entry name" value="Hydrolase_4"/>
</dbReference>
<evidence type="ECO:0000256" key="1">
    <source>
        <dbReference type="ARBA" id="ARBA00022801"/>
    </source>
</evidence>
<dbReference type="RefSeq" id="WP_047278742.1">
    <property type="nucleotide sequence ID" value="NZ_JAAEBS010000001.1"/>
</dbReference>
<evidence type="ECO:0000256" key="3">
    <source>
        <dbReference type="PIRSR" id="PIRSR017388-3"/>
    </source>
</evidence>
<reference evidence="5 6" key="1">
    <citation type="submission" date="2017-08" db="EMBL/GenBank/DDBJ databases">
        <authorList>
            <person name="Chaillou S."/>
        </authorList>
    </citation>
    <scope>NUCLEOTIDE SEQUENCE [LARGE SCALE GENOMIC DNA]</scope>
    <source>
        <strain evidence="5 6">MFPA15A1205</strain>
    </source>
</reference>
<feature type="active site" description="Charge relay system" evidence="2">
    <location>
        <position position="256"/>
    </location>
</feature>
<keyword evidence="1" id="KW-0378">Hydrolase</keyword>
<dbReference type="Proteomes" id="UP000219564">
    <property type="component" value="Unassembled WGS sequence"/>
</dbReference>
<dbReference type="Gene3D" id="3.40.50.1820">
    <property type="entry name" value="alpha/beta hydrolase"/>
    <property type="match status" value="1"/>
</dbReference>
<feature type="active site" description="Charge relay system" evidence="2">
    <location>
        <position position="227"/>
    </location>
</feature>
<dbReference type="GO" id="GO:0016020">
    <property type="term" value="C:membrane"/>
    <property type="evidence" value="ECO:0007669"/>
    <property type="project" value="TreeGrafter"/>
</dbReference>
<dbReference type="PANTHER" id="PTHR43798">
    <property type="entry name" value="MONOACYLGLYCEROL LIPASE"/>
    <property type="match status" value="1"/>
</dbReference>
<dbReference type="PANTHER" id="PTHR43798:SF31">
    <property type="entry name" value="AB HYDROLASE SUPERFAMILY PROTEIN YCLE"/>
    <property type="match status" value="1"/>
</dbReference>
<gene>
    <name evidence="5" type="ORF">PLUA15_220171</name>
</gene>
<dbReference type="InterPro" id="IPR029058">
    <property type="entry name" value="AB_hydrolase_fold"/>
</dbReference>
<evidence type="ECO:0000256" key="2">
    <source>
        <dbReference type="PIRSR" id="PIRSR017388-1"/>
    </source>
</evidence>
<dbReference type="InterPro" id="IPR050266">
    <property type="entry name" value="AB_hydrolase_sf"/>
</dbReference>
<comment type="caution">
    <text evidence="5">The sequence shown here is derived from an EMBL/GenBank/DDBJ whole genome shotgun (WGS) entry which is preliminary data.</text>
</comment>
<evidence type="ECO:0000313" key="6">
    <source>
        <dbReference type="Proteomes" id="UP000219564"/>
    </source>
</evidence>
<organism evidence="5 6">
    <name type="scientific">Pseudomonas lundensis</name>
    <dbReference type="NCBI Taxonomy" id="86185"/>
    <lineage>
        <taxon>Bacteria</taxon>
        <taxon>Pseudomonadati</taxon>
        <taxon>Pseudomonadota</taxon>
        <taxon>Gammaproteobacteria</taxon>
        <taxon>Pseudomonadales</taxon>
        <taxon>Pseudomonadaceae</taxon>
        <taxon>Pseudomonas</taxon>
    </lineage>
</organism>
<dbReference type="AlphaFoldDB" id="A0AAX2H5V5"/>
<accession>A0AAX2H5V5</accession>
<proteinExistence type="predicted"/>
<name>A0AAX2H5V5_9PSED</name>
<dbReference type="InterPro" id="IPR012354">
    <property type="entry name" value="Esterase_lipase"/>
</dbReference>
<feature type="domain" description="Serine aminopeptidase S33" evidence="4">
    <location>
        <begin position="28"/>
        <end position="262"/>
    </location>
</feature>